<comment type="caution">
    <text evidence="1">The sequence shown here is derived from an EMBL/GenBank/DDBJ whole genome shotgun (WGS) entry which is preliminary data.</text>
</comment>
<reference evidence="1" key="1">
    <citation type="submission" date="2021-02" db="EMBL/GenBank/DDBJ databases">
        <authorList>
            <person name="Nowell W R."/>
        </authorList>
    </citation>
    <scope>NUCLEOTIDE SEQUENCE</scope>
</reference>
<accession>A0A818L0E0</accession>
<sequence length="332" mass="38597">MNVAEDTSKGFNVLEINSLNNKIFVYCLNINEPTFSYSGENCSANAYCIDRVRYPCSPASHLSNITCSNSHHDCCTSTSISMDSSLIISTGSNYQSWNILLPIYYFSFHGTSKWDKFFFNSWLRMGSDISHDFVNDEFLFSCTSIFIEPTLLLTHDSCLPTRLTSNDRRSILFSLTKKADNDEYDRVALHIDTYQIYSPFQLVRLAYQHDFLVNKTFKKLNNIKLNKEKINELYCVLVFNENDIRQVRLINDFERQFIFYDNISLFSFVNTNDGDDDDEWSFSPILCILDDNVKDWTIVGISGQQLKHKCTIINQIKYCQMTFVYSSTWIDN</sequence>
<organism evidence="1 2">
    <name type="scientific">Rotaria socialis</name>
    <dbReference type="NCBI Taxonomy" id="392032"/>
    <lineage>
        <taxon>Eukaryota</taxon>
        <taxon>Metazoa</taxon>
        <taxon>Spiralia</taxon>
        <taxon>Gnathifera</taxon>
        <taxon>Rotifera</taxon>
        <taxon>Eurotatoria</taxon>
        <taxon>Bdelloidea</taxon>
        <taxon>Philodinida</taxon>
        <taxon>Philodinidae</taxon>
        <taxon>Rotaria</taxon>
    </lineage>
</organism>
<gene>
    <name evidence="1" type="ORF">KIK155_LOCUS19145</name>
</gene>
<protein>
    <submittedName>
        <fullName evidence="1">Uncharacterized protein</fullName>
    </submittedName>
</protein>
<evidence type="ECO:0000313" key="1">
    <source>
        <dbReference type="EMBL" id="CAF3565090.1"/>
    </source>
</evidence>
<name>A0A818L0E0_9BILA</name>
<proteinExistence type="predicted"/>
<evidence type="ECO:0000313" key="2">
    <source>
        <dbReference type="Proteomes" id="UP000663865"/>
    </source>
</evidence>
<dbReference type="Proteomes" id="UP000663865">
    <property type="component" value="Unassembled WGS sequence"/>
</dbReference>
<dbReference type="AlphaFoldDB" id="A0A818L0E0"/>
<dbReference type="EMBL" id="CAJNYV010003402">
    <property type="protein sequence ID" value="CAF3565090.1"/>
    <property type="molecule type" value="Genomic_DNA"/>
</dbReference>